<evidence type="ECO:0000256" key="1">
    <source>
        <dbReference type="ARBA" id="ARBA00023125"/>
    </source>
</evidence>
<dbReference type="PANTHER" id="PTHR46558">
    <property type="entry name" value="TRACRIPTIONAL REGULATORY PROTEIN-RELATED-RELATED"/>
    <property type="match status" value="1"/>
</dbReference>
<dbReference type="Proteomes" id="UP000196365">
    <property type="component" value="Unassembled WGS sequence"/>
</dbReference>
<keyword evidence="4" id="KW-1185">Reference proteome</keyword>
<name>A0A1T4K7H6_9FIRM</name>
<sequence length="106" mass="12459">MFGDRLKALRNEKNMTQSELAKLLNVSPSTIGMYEQGRRDPDTKTLAFLAEYFDVTTDYLLGRTDIRTPEPETIAAHHEGDEFTEEELEEIEKFKEFVRMRRKDKK</sequence>
<dbReference type="CDD" id="cd00093">
    <property type="entry name" value="HTH_XRE"/>
    <property type="match status" value="1"/>
</dbReference>
<dbReference type="InterPro" id="IPR001387">
    <property type="entry name" value="Cro/C1-type_HTH"/>
</dbReference>
<dbReference type="OrthoDB" id="9812239at2"/>
<evidence type="ECO:0000313" key="4">
    <source>
        <dbReference type="Proteomes" id="UP000196365"/>
    </source>
</evidence>
<proteinExistence type="predicted"/>
<organism evidence="3 4">
    <name type="scientific">Garciella nitratireducens DSM 15102</name>
    <dbReference type="NCBI Taxonomy" id="1121911"/>
    <lineage>
        <taxon>Bacteria</taxon>
        <taxon>Bacillati</taxon>
        <taxon>Bacillota</taxon>
        <taxon>Clostridia</taxon>
        <taxon>Eubacteriales</taxon>
        <taxon>Eubacteriaceae</taxon>
        <taxon>Garciella</taxon>
    </lineage>
</organism>
<dbReference type="EMBL" id="FUWV01000001">
    <property type="protein sequence ID" value="SJZ38382.1"/>
    <property type="molecule type" value="Genomic_DNA"/>
</dbReference>
<reference evidence="3 4" key="1">
    <citation type="submission" date="2017-02" db="EMBL/GenBank/DDBJ databases">
        <authorList>
            <person name="Peterson S.W."/>
        </authorList>
    </citation>
    <scope>NUCLEOTIDE SEQUENCE [LARGE SCALE GENOMIC DNA]</scope>
    <source>
        <strain evidence="3 4">DSM 15102</strain>
    </source>
</reference>
<accession>A0A1T4K7H6</accession>
<dbReference type="RefSeq" id="WP_087677835.1">
    <property type="nucleotide sequence ID" value="NZ_FUWV01000001.1"/>
</dbReference>
<dbReference type="Gene3D" id="1.10.260.40">
    <property type="entry name" value="lambda repressor-like DNA-binding domains"/>
    <property type="match status" value="1"/>
</dbReference>
<dbReference type="SUPFAM" id="SSF47413">
    <property type="entry name" value="lambda repressor-like DNA-binding domains"/>
    <property type="match status" value="1"/>
</dbReference>
<dbReference type="GO" id="GO:0003677">
    <property type="term" value="F:DNA binding"/>
    <property type="evidence" value="ECO:0007669"/>
    <property type="project" value="UniProtKB-KW"/>
</dbReference>
<feature type="domain" description="HTH cro/C1-type" evidence="2">
    <location>
        <begin position="6"/>
        <end position="60"/>
    </location>
</feature>
<protein>
    <submittedName>
        <fullName evidence="3">DNA-binding transcriptional regulator, XRE-family HTH domain</fullName>
    </submittedName>
</protein>
<dbReference type="Pfam" id="PF01381">
    <property type="entry name" value="HTH_3"/>
    <property type="match status" value="1"/>
</dbReference>
<keyword evidence="1 3" id="KW-0238">DNA-binding</keyword>
<dbReference type="InterPro" id="IPR010982">
    <property type="entry name" value="Lambda_DNA-bd_dom_sf"/>
</dbReference>
<dbReference type="PANTHER" id="PTHR46558:SF14">
    <property type="entry name" value="HTH-TYPE TRANSCRIPTIONAL REGULATOR ANSR"/>
    <property type="match status" value="1"/>
</dbReference>
<dbReference type="SMART" id="SM00530">
    <property type="entry name" value="HTH_XRE"/>
    <property type="match status" value="1"/>
</dbReference>
<evidence type="ECO:0000259" key="2">
    <source>
        <dbReference type="PROSITE" id="PS50943"/>
    </source>
</evidence>
<gene>
    <name evidence="3" type="ORF">SAMN02745973_00398</name>
</gene>
<dbReference type="PROSITE" id="PS50943">
    <property type="entry name" value="HTH_CROC1"/>
    <property type="match status" value="1"/>
</dbReference>
<evidence type="ECO:0000313" key="3">
    <source>
        <dbReference type="EMBL" id="SJZ38382.1"/>
    </source>
</evidence>
<dbReference type="AlphaFoldDB" id="A0A1T4K7H6"/>